<sequence>MTASPQFRSNLSSQRVRKVFAFSVGLAFLAIGVLGFIPGATTGTDELSWAGPHTDTYLFGIFAVSILHNLVHLGFGILGLIMALRPIGARIYLIGGGLGYIAITIYGLMIDHGSDLNFLPVNDADNWLHLGVGLGMVFLGIVPLRTPNKG</sequence>
<feature type="transmembrane region" description="Helical" evidence="1">
    <location>
        <begin position="20"/>
        <end position="37"/>
    </location>
</feature>
<protein>
    <submittedName>
        <fullName evidence="2">Membrane protein</fullName>
    </submittedName>
</protein>
<feature type="transmembrane region" description="Helical" evidence="1">
    <location>
        <begin position="126"/>
        <end position="144"/>
    </location>
</feature>
<dbReference type="AlphaFoldDB" id="A0A916X9U9"/>
<organism evidence="2 3">
    <name type="scientific">Hoyosella rhizosphaerae</name>
    <dbReference type="NCBI Taxonomy" id="1755582"/>
    <lineage>
        <taxon>Bacteria</taxon>
        <taxon>Bacillati</taxon>
        <taxon>Actinomycetota</taxon>
        <taxon>Actinomycetes</taxon>
        <taxon>Mycobacteriales</taxon>
        <taxon>Hoyosellaceae</taxon>
        <taxon>Hoyosella</taxon>
    </lineage>
</organism>
<reference evidence="2" key="2">
    <citation type="submission" date="2020-09" db="EMBL/GenBank/DDBJ databases">
        <authorList>
            <person name="Sun Q."/>
            <person name="Zhou Y."/>
        </authorList>
    </citation>
    <scope>NUCLEOTIDE SEQUENCE</scope>
    <source>
        <strain evidence="2">CGMCC 1.15478</strain>
    </source>
</reference>
<evidence type="ECO:0000313" key="2">
    <source>
        <dbReference type="EMBL" id="GGC55484.1"/>
    </source>
</evidence>
<dbReference type="Pfam" id="PF14325">
    <property type="entry name" value="DUF4383"/>
    <property type="match status" value="1"/>
</dbReference>
<name>A0A916X9U9_9ACTN</name>
<keyword evidence="1" id="KW-1133">Transmembrane helix</keyword>
<reference evidence="2" key="1">
    <citation type="journal article" date="2014" name="Int. J. Syst. Evol. Microbiol.">
        <title>Complete genome sequence of Corynebacterium casei LMG S-19264T (=DSM 44701T), isolated from a smear-ripened cheese.</title>
        <authorList>
            <consortium name="US DOE Joint Genome Institute (JGI-PGF)"/>
            <person name="Walter F."/>
            <person name="Albersmeier A."/>
            <person name="Kalinowski J."/>
            <person name="Ruckert C."/>
        </authorList>
    </citation>
    <scope>NUCLEOTIDE SEQUENCE</scope>
    <source>
        <strain evidence="2">CGMCC 1.15478</strain>
    </source>
</reference>
<evidence type="ECO:0000256" key="1">
    <source>
        <dbReference type="SAM" id="Phobius"/>
    </source>
</evidence>
<feature type="transmembrane region" description="Helical" evidence="1">
    <location>
        <begin position="57"/>
        <end position="84"/>
    </location>
</feature>
<comment type="caution">
    <text evidence="2">The sequence shown here is derived from an EMBL/GenBank/DDBJ whole genome shotgun (WGS) entry which is preliminary data.</text>
</comment>
<dbReference type="Proteomes" id="UP000641514">
    <property type="component" value="Unassembled WGS sequence"/>
</dbReference>
<dbReference type="RefSeq" id="WP_188670299.1">
    <property type="nucleotide sequence ID" value="NZ_BMJH01000001.1"/>
</dbReference>
<accession>A0A916X9U9</accession>
<proteinExistence type="predicted"/>
<keyword evidence="1" id="KW-0472">Membrane</keyword>
<keyword evidence="3" id="KW-1185">Reference proteome</keyword>
<keyword evidence="1" id="KW-0812">Transmembrane</keyword>
<feature type="transmembrane region" description="Helical" evidence="1">
    <location>
        <begin position="91"/>
        <end position="110"/>
    </location>
</feature>
<dbReference type="EMBL" id="BMJH01000001">
    <property type="protein sequence ID" value="GGC55484.1"/>
    <property type="molecule type" value="Genomic_DNA"/>
</dbReference>
<gene>
    <name evidence="2" type="ORF">GCM10011410_04840</name>
</gene>
<evidence type="ECO:0000313" key="3">
    <source>
        <dbReference type="Proteomes" id="UP000641514"/>
    </source>
</evidence>